<evidence type="ECO:0000313" key="2">
    <source>
        <dbReference type="Proteomes" id="UP000053097"/>
    </source>
</evidence>
<dbReference type="EMBL" id="KK107019">
    <property type="protein sequence ID" value="EZA62773.1"/>
    <property type="molecule type" value="Genomic_DNA"/>
</dbReference>
<reference evidence="1 2" key="1">
    <citation type="journal article" date="2014" name="Curr. Biol.">
        <title>The genome of the clonal raider ant Cerapachys biroi.</title>
        <authorList>
            <person name="Oxley P.R."/>
            <person name="Ji L."/>
            <person name="Fetter-Pruneda I."/>
            <person name="McKenzie S.K."/>
            <person name="Li C."/>
            <person name="Hu H."/>
            <person name="Zhang G."/>
            <person name="Kronauer D.J."/>
        </authorList>
    </citation>
    <scope>NUCLEOTIDE SEQUENCE [LARGE SCALE GENOMIC DNA]</scope>
</reference>
<dbReference type="AlphaFoldDB" id="A0A026X3V8"/>
<gene>
    <name evidence="1" type="ORF">X777_07589</name>
</gene>
<protein>
    <submittedName>
        <fullName evidence="1">Uncharacterized protein</fullName>
    </submittedName>
</protein>
<accession>A0A026X3V8</accession>
<dbReference type="Proteomes" id="UP000053097">
    <property type="component" value="Unassembled WGS sequence"/>
</dbReference>
<keyword evidence="2" id="KW-1185">Reference proteome</keyword>
<proteinExistence type="predicted"/>
<organism evidence="1 2">
    <name type="scientific">Ooceraea biroi</name>
    <name type="common">Clonal raider ant</name>
    <name type="synonym">Cerapachys biroi</name>
    <dbReference type="NCBI Taxonomy" id="2015173"/>
    <lineage>
        <taxon>Eukaryota</taxon>
        <taxon>Metazoa</taxon>
        <taxon>Ecdysozoa</taxon>
        <taxon>Arthropoda</taxon>
        <taxon>Hexapoda</taxon>
        <taxon>Insecta</taxon>
        <taxon>Pterygota</taxon>
        <taxon>Neoptera</taxon>
        <taxon>Endopterygota</taxon>
        <taxon>Hymenoptera</taxon>
        <taxon>Apocrita</taxon>
        <taxon>Aculeata</taxon>
        <taxon>Formicoidea</taxon>
        <taxon>Formicidae</taxon>
        <taxon>Dorylinae</taxon>
        <taxon>Ooceraea</taxon>
    </lineage>
</organism>
<name>A0A026X3V8_OOCBI</name>
<sequence>MIYPRKHKISVITGLVDRAILLADREIAEMFFIKKNPKTINLERDTENLSDVYDENDVNWFALDKGFKLS</sequence>
<evidence type="ECO:0000313" key="1">
    <source>
        <dbReference type="EMBL" id="EZA62773.1"/>
    </source>
</evidence>